<feature type="region of interest" description="Disordered" evidence="1">
    <location>
        <begin position="50"/>
        <end position="70"/>
    </location>
</feature>
<evidence type="ECO:0000313" key="2">
    <source>
        <dbReference type="EMBL" id="RKR13854.1"/>
    </source>
</evidence>
<protein>
    <submittedName>
        <fullName evidence="2">Uncharacterized protein DUF4192</fullName>
    </submittedName>
</protein>
<evidence type="ECO:0000313" key="3">
    <source>
        <dbReference type="Proteomes" id="UP000276055"/>
    </source>
</evidence>
<name>A0A495EAA7_9MICC</name>
<dbReference type="AlphaFoldDB" id="A0A495EAA7"/>
<evidence type="ECO:0000256" key="1">
    <source>
        <dbReference type="SAM" id="MobiDB-lite"/>
    </source>
</evidence>
<dbReference type="InterPro" id="IPR025447">
    <property type="entry name" value="DUF4192"/>
</dbReference>
<dbReference type="Proteomes" id="UP000276055">
    <property type="component" value="Unassembled WGS sequence"/>
</dbReference>
<proteinExistence type="predicted"/>
<dbReference type="RefSeq" id="WP_120954825.1">
    <property type="nucleotide sequence ID" value="NZ_RBIR01000008.1"/>
</dbReference>
<feature type="region of interest" description="Disordered" evidence="1">
    <location>
        <begin position="268"/>
        <end position="300"/>
    </location>
</feature>
<dbReference type="OrthoDB" id="4954868at2"/>
<comment type="caution">
    <text evidence="2">The sequence shown here is derived from an EMBL/GenBank/DDBJ whole genome shotgun (WGS) entry which is preliminary data.</text>
</comment>
<reference evidence="2 3" key="1">
    <citation type="submission" date="2018-10" db="EMBL/GenBank/DDBJ databases">
        <title>Genomic Encyclopedia of Type Strains, Phase IV (KMG-IV): sequencing the most valuable type-strain genomes for metagenomic binning, comparative biology and taxonomic classification.</title>
        <authorList>
            <person name="Goeker M."/>
        </authorList>
    </citation>
    <scope>NUCLEOTIDE SEQUENCE [LARGE SCALE GENOMIC DNA]</scope>
    <source>
        <strain evidence="2 3">DSM 25586</strain>
    </source>
</reference>
<gene>
    <name evidence="2" type="ORF">C8D78_3195</name>
</gene>
<sequence length="517" mass="54114">MTASDHLRITGPEDILGFIPHSLGYWPENSLVAMTMQGKRLGATLRVDLPDPEGASGTCRNGSGRGDPAAGRARAVAKRRPGSGPRDTFAGFARHVVSYLQADEAADGSLLAFFTDADSISVGVNGAPTDPDNAGEGPRTVWAGLLKELELALQAAGMPLRDAWIIGTEFWQNAYCSDPECCGPLGRPVEQIRNSRLNAEMVFRGSMVGAAPDARASAPVATSVDPAVHAAESGWMTQFSPRQRDRSQFAQVLDIWTLVLRTVEDPERPLGLRPEAPAPETGTRAPGTISAGSPDAKTGDWPFKLPPELAGYLRASLCIPPWRDALLVMAAAGRPAAERGAEDFGIFEADCGPGALAVSRPGPTPSPIPGSAAGTLSSSMSGTLSAAPGPTSAAAGPGLRPGPRPGAEAVPGYGEVLLGLAPSIPDWALMVRLERVLELLAALGEGEPTAAAATARGWIEWCRGRGSYADALYRQALEGHPGYRLAELLAELGRRGTLCGWAARREAAWQKFAPDAA</sequence>
<dbReference type="Pfam" id="PF13830">
    <property type="entry name" value="DUF4192"/>
    <property type="match status" value="1"/>
</dbReference>
<organism evidence="2 3">
    <name type="scientific">Arthrobacter oryzae</name>
    <dbReference type="NCBI Taxonomy" id="409290"/>
    <lineage>
        <taxon>Bacteria</taxon>
        <taxon>Bacillati</taxon>
        <taxon>Actinomycetota</taxon>
        <taxon>Actinomycetes</taxon>
        <taxon>Micrococcales</taxon>
        <taxon>Micrococcaceae</taxon>
        <taxon>Arthrobacter</taxon>
    </lineage>
</organism>
<feature type="compositionally biased region" description="Low complexity" evidence="1">
    <location>
        <begin position="370"/>
        <end position="398"/>
    </location>
</feature>
<accession>A0A495EAA7</accession>
<feature type="region of interest" description="Disordered" evidence="1">
    <location>
        <begin position="357"/>
        <end position="406"/>
    </location>
</feature>
<dbReference type="EMBL" id="RBIR01000008">
    <property type="protein sequence ID" value="RKR13854.1"/>
    <property type="molecule type" value="Genomic_DNA"/>
</dbReference>